<proteinExistence type="predicted"/>
<keyword evidence="1" id="KW-0695">RNA-directed DNA polymerase</keyword>
<dbReference type="SUPFAM" id="SSF56672">
    <property type="entry name" value="DNA/RNA polymerases"/>
    <property type="match status" value="1"/>
</dbReference>
<dbReference type="GO" id="GO:0003964">
    <property type="term" value="F:RNA-directed DNA polymerase activity"/>
    <property type="evidence" value="ECO:0007669"/>
    <property type="project" value="UniProtKB-KW"/>
</dbReference>
<protein>
    <submittedName>
        <fullName evidence="1">Reverse transcriptase domain-containing protein</fullName>
    </submittedName>
</protein>
<keyword evidence="1" id="KW-0808">Transferase</keyword>
<dbReference type="PANTHER" id="PTHR24559:SF444">
    <property type="entry name" value="REVERSE TRANSCRIPTASE DOMAIN-CONTAINING PROTEIN"/>
    <property type="match status" value="1"/>
</dbReference>
<dbReference type="InterPro" id="IPR043128">
    <property type="entry name" value="Rev_trsase/Diguanyl_cyclase"/>
</dbReference>
<organism evidence="1">
    <name type="scientific">Tanacetum cinerariifolium</name>
    <name type="common">Dalmatian daisy</name>
    <name type="synonym">Chrysanthemum cinerariifolium</name>
    <dbReference type="NCBI Taxonomy" id="118510"/>
    <lineage>
        <taxon>Eukaryota</taxon>
        <taxon>Viridiplantae</taxon>
        <taxon>Streptophyta</taxon>
        <taxon>Embryophyta</taxon>
        <taxon>Tracheophyta</taxon>
        <taxon>Spermatophyta</taxon>
        <taxon>Magnoliopsida</taxon>
        <taxon>eudicotyledons</taxon>
        <taxon>Gunneridae</taxon>
        <taxon>Pentapetalae</taxon>
        <taxon>asterids</taxon>
        <taxon>campanulids</taxon>
        <taxon>Asterales</taxon>
        <taxon>Asteraceae</taxon>
        <taxon>Asteroideae</taxon>
        <taxon>Anthemideae</taxon>
        <taxon>Anthemidinae</taxon>
        <taxon>Tanacetum</taxon>
    </lineage>
</organism>
<evidence type="ECO:0000313" key="1">
    <source>
        <dbReference type="EMBL" id="GFD41362.1"/>
    </source>
</evidence>
<comment type="caution">
    <text evidence="1">The sequence shown here is derived from an EMBL/GenBank/DDBJ whole genome shotgun (WGS) entry which is preliminary data.</text>
</comment>
<dbReference type="PANTHER" id="PTHR24559">
    <property type="entry name" value="TRANSPOSON TY3-I GAG-POL POLYPROTEIN"/>
    <property type="match status" value="1"/>
</dbReference>
<name>A0A699W0I0_TANCI</name>
<reference evidence="1" key="1">
    <citation type="journal article" date="2019" name="Sci. Rep.">
        <title>Draft genome of Tanacetum cinerariifolium, the natural source of mosquito coil.</title>
        <authorList>
            <person name="Yamashiro T."/>
            <person name="Shiraishi A."/>
            <person name="Satake H."/>
            <person name="Nakayama K."/>
        </authorList>
    </citation>
    <scope>NUCLEOTIDE SEQUENCE</scope>
</reference>
<keyword evidence="1" id="KW-0548">Nucleotidyltransferase</keyword>
<dbReference type="AlphaFoldDB" id="A0A699W0I0"/>
<dbReference type="Gene3D" id="3.30.70.270">
    <property type="match status" value="1"/>
</dbReference>
<dbReference type="InterPro" id="IPR053134">
    <property type="entry name" value="RNA-dir_DNA_polymerase"/>
</dbReference>
<gene>
    <name evidence="1" type="ORF">Tci_913331</name>
</gene>
<dbReference type="InterPro" id="IPR043502">
    <property type="entry name" value="DNA/RNA_pol_sf"/>
</dbReference>
<dbReference type="EMBL" id="BKCJ011550711">
    <property type="protein sequence ID" value="GFD41362.1"/>
    <property type="molecule type" value="Genomic_DNA"/>
</dbReference>
<sequence>MPFGLKNAGATYQRLMDKAFESQVGRNTEAEMVRDIEEMFRTLRKVNMKLNPKKCSGTAVTITTDSQRGPKPQ</sequence>
<accession>A0A699W0I0</accession>